<dbReference type="PIRSF" id="PIRSF000390">
    <property type="entry name" value="PLP_StrS"/>
    <property type="match status" value="1"/>
</dbReference>
<dbReference type="Gene3D" id="3.40.640.10">
    <property type="entry name" value="Type I PLP-dependent aspartate aminotransferase-like (Major domain)"/>
    <property type="match status" value="1"/>
</dbReference>
<dbReference type="GO" id="GO:0008483">
    <property type="term" value="F:transaminase activity"/>
    <property type="evidence" value="ECO:0007669"/>
    <property type="project" value="TreeGrafter"/>
</dbReference>
<dbReference type="SUPFAM" id="SSF53383">
    <property type="entry name" value="PLP-dependent transferases"/>
    <property type="match status" value="1"/>
</dbReference>
<dbReference type="CDD" id="cd00616">
    <property type="entry name" value="AHBA_syn"/>
    <property type="match status" value="1"/>
</dbReference>
<protein>
    <submittedName>
        <fullName evidence="1">Uncharacterized protein</fullName>
    </submittedName>
</protein>
<name>A0A381YYG4_9ZZZZ</name>
<sequence length="363" mass="40919">MLVNVPINIPDIDEQEIREVTSVLSEKALTSASFEGGKRVRQFEDLLSNFVKSKFAIAVNSGTSALQASLYALDIKPNDEVLIPSFTFVATANSVKSIGAKPVFVDILKDNFTMDPDDMKKKITKRTKAIIPVHLYGHVAYMEEIMEIAKKNHLEIIEDASQSLGSKFKGKHSGTFSHLGCFSMYAAKVMTAGEGGAIVTDDKKLFEKLKQIRNHGLSKHHITSKFGLNLRLPEINAAIAKIQMKKLPTFLRQRKKNAQILTELLQNHDIILPKERKNEVMNWYLYTVALKQRDKIMNKLNSAGIGAAVYYNPPIHQTPYYKTKKTLTTTEWASRHVISLPIHPKVKKSDLLKIKKTLSVYRN</sequence>
<dbReference type="GO" id="GO:0000271">
    <property type="term" value="P:polysaccharide biosynthetic process"/>
    <property type="evidence" value="ECO:0007669"/>
    <property type="project" value="TreeGrafter"/>
</dbReference>
<accession>A0A381YYG4</accession>
<dbReference type="PANTHER" id="PTHR30244">
    <property type="entry name" value="TRANSAMINASE"/>
    <property type="match status" value="1"/>
</dbReference>
<dbReference type="InterPro" id="IPR015421">
    <property type="entry name" value="PyrdxlP-dep_Trfase_major"/>
</dbReference>
<dbReference type="GO" id="GO:0030170">
    <property type="term" value="F:pyridoxal phosphate binding"/>
    <property type="evidence" value="ECO:0007669"/>
    <property type="project" value="TreeGrafter"/>
</dbReference>
<dbReference type="InterPro" id="IPR015424">
    <property type="entry name" value="PyrdxlP-dep_Trfase"/>
</dbReference>
<organism evidence="1">
    <name type="scientific">marine metagenome</name>
    <dbReference type="NCBI Taxonomy" id="408172"/>
    <lineage>
        <taxon>unclassified sequences</taxon>
        <taxon>metagenomes</taxon>
        <taxon>ecological metagenomes</taxon>
    </lineage>
</organism>
<proteinExistence type="predicted"/>
<gene>
    <name evidence="1" type="ORF">METZ01_LOCUS134912</name>
</gene>
<dbReference type="EMBL" id="UINC01019385">
    <property type="protein sequence ID" value="SVA82058.1"/>
    <property type="molecule type" value="Genomic_DNA"/>
</dbReference>
<evidence type="ECO:0000313" key="1">
    <source>
        <dbReference type="EMBL" id="SVA82058.1"/>
    </source>
</evidence>
<dbReference type="InterPro" id="IPR015422">
    <property type="entry name" value="PyrdxlP-dep_Trfase_small"/>
</dbReference>
<reference evidence="1" key="1">
    <citation type="submission" date="2018-05" db="EMBL/GenBank/DDBJ databases">
        <authorList>
            <person name="Lanie J.A."/>
            <person name="Ng W.-L."/>
            <person name="Kazmierczak K.M."/>
            <person name="Andrzejewski T.M."/>
            <person name="Davidsen T.M."/>
            <person name="Wayne K.J."/>
            <person name="Tettelin H."/>
            <person name="Glass J.I."/>
            <person name="Rusch D."/>
            <person name="Podicherti R."/>
            <person name="Tsui H.-C.T."/>
            <person name="Winkler M.E."/>
        </authorList>
    </citation>
    <scope>NUCLEOTIDE SEQUENCE</scope>
</reference>
<dbReference type="Gene3D" id="3.90.1150.10">
    <property type="entry name" value="Aspartate Aminotransferase, domain 1"/>
    <property type="match status" value="1"/>
</dbReference>
<dbReference type="Pfam" id="PF01041">
    <property type="entry name" value="DegT_DnrJ_EryC1"/>
    <property type="match status" value="1"/>
</dbReference>
<dbReference type="InterPro" id="IPR000653">
    <property type="entry name" value="DegT/StrS_aminotransferase"/>
</dbReference>
<dbReference type="PANTHER" id="PTHR30244:SF34">
    <property type="entry name" value="DTDP-4-AMINO-4,6-DIDEOXYGALACTOSE TRANSAMINASE"/>
    <property type="match status" value="1"/>
</dbReference>
<dbReference type="AlphaFoldDB" id="A0A381YYG4"/>